<gene>
    <name evidence="3" type="ORF">CERSUDRAFT_120619</name>
</gene>
<dbReference type="Proteomes" id="UP000016930">
    <property type="component" value="Unassembled WGS sequence"/>
</dbReference>
<evidence type="ECO:0000313" key="3">
    <source>
        <dbReference type="EMBL" id="EMD41595.1"/>
    </source>
</evidence>
<dbReference type="AlphaFoldDB" id="M2RAY4"/>
<feature type="region of interest" description="Disordered" evidence="2">
    <location>
        <begin position="694"/>
        <end position="747"/>
    </location>
</feature>
<feature type="compositionally biased region" description="Basic and acidic residues" evidence="2">
    <location>
        <begin position="59"/>
        <end position="70"/>
    </location>
</feature>
<sequence>MARATRSAAQQEKDKPAEPAPAPKKAGTKKRKRVSNAADSEPAAKQARTDIKEEDFQEADEHLADTKDGELSSTGDMPILPSDAEKILDVLEVIDTQGLLDRVFPLSTRSLGVDATDSDAGSSTSTQSYSLRVLLKDSTQYPLRVLRSAVQHLLPIFSHQRSPPSETVDQQLRFCNLALSLLDQASIHISPIPLDAETLRPPSPDPETHSKEASDAAPAVKRRKYALVQHLPSGDWWTSLNSDLVGVIDEEQGLPDLPTANAELVAVLPTASTSTSAQTVTLGAYAVKKPPEYKPPGPRQLSCGRFLDYGPYASFAPSFDQEGAEVGRDTLGEVLWQLEVKRRRRERAKGKQRALPELSSAQVDPPQDADDIQILPSDNTAAEQQESTDVDVAAALDGLLSPEEMAAIKTGLGSLELENAVQELLDRNVRALRRLEELQLERLGQVGGGESIVEVGSEEWDVAHGTLNSLSLLASFRPRTSSSESAPLVPSASVLRKLHRTVPLEATQGWYGTLPDGNAAALHDDTTIKVKSGAVVPTAAPAAPAPAPAPAATPAPKPPTTAAPYNPYAYSNYSAQYARTYGTYTAGQASSYYPTYPTTTPGQPATHYPNSQYATGHHQYSGYSGWYNYQPPPPGAAGGTTGRATPQAGTAAPANTYASFFASAGQPQAQRAVANTVLSAAAGKTYHPGAWTPGQATGAYAPPTLPPHLRGTVGAASTPGTPQPATPGTTAPYGYYGNYQATPSTAR</sequence>
<dbReference type="OrthoDB" id="21648at2759"/>
<feature type="compositionally biased region" description="Pro residues" evidence="2">
    <location>
        <begin position="543"/>
        <end position="558"/>
    </location>
</feature>
<dbReference type="HOGENOM" id="CLU_022554_0_0_1"/>
<name>M2RAY4_CERS8</name>
<evidence type="ECO:0000313" key="4">
    <source>
        <dbReference type="Proteomes" id="UP000016930"/>
    </source>
</evidence>
<feature type="region of interest" description="Disordered" evidence="2">
    <location>
        <begin position="194"/>
        <end position="218"/>
    </location>
</feature>
<dbReference type="EMBL" id="KB445791">
    <property type="protein sequence ID" value="EMD41595.1"/>
    <property type="molecule type" value="Genomic_DNA"/>
</dbReference>
<evidence type="ECO:0000256" key="1">
    <source>
        <dbReference type="SAM" id="Coils"/>
    </source>
</evidence>
<dbReference type="STRING" id="914234.M2RAY4"/>
<accession>M2RAY4</accession>
<feature type="region of interest" description="Disordered" evidence="2">
    <location>
        <begin position="539"/>
        <end position="558"/>
    </location>
</feature>
<evidence type="ECO:0000256" key="2">
    <source>
        <dbReference type="SAM" id="MobiDB-lite"/>
    </source>
</evidence>
<reference evidence="3 4" key="1">
    <citation type="journal article" date="2012" name="Proc. Natl. Acad. Sci. U.S.A.">
        <title>Comparative genomics of Ceriporiopsis subvermispora and Phanerochaete chrysosporium provide insight into selective ligninolysis.</title>
        <authorList>
            <person name="Fernandez-Fueyo E."/>
            <person name="Ruiz-Duenas F.J."/>
            <person name="Ferreira P."/>
            <person name="Floudas D."/>
            <person name="Hibbett D.S."/>
            <person name="Canessa P."/>
            <person name="Larrondo L.F."/>
            <person name="James T.Y."/>
            <person name="Seelenfreund D."/>
            <person name="Lobos S."/>
            <person name="Polanco R."/>
            <person name="Tello M."/>
            <person name="Honda Y."/>
            <person name="Watanabe T."/>
            <person name="Watanabe T."/>
            <person name="Ryu J.S."/>
            <person name="Kubicek C.P."/>
            <person name="Schmoll M."/>
            <person name="Gaskell J."/>
            <person name="Hammel K.E."/>
            <person name="St John F.J."/>
            <person name="Vanden Wymelenberg A."/>
            <person name="Sabat G."/>
            <person name="Splinter BonDurant S."/>
            <person name="Syed K."/>
            <person name="Yadav J.S."/>
            <person name="Doddapaneni H."/>
            <person name="Subramanian V."/>
            <person name="Lavin J.L."/>
            <person name="Oguiza J.A."/>
            <person name="Perez G."/>
            <person name="Pisabarro A.G."/>
            <person name="Ramirez L."/>
            <person name="Santoyo F."/>
            <person name="Master E."/>
            <person name="Coutinho P.M."/>
            <person name="Henrissat B."/>
            <person name="Lombard V."/>
            <person name="Magnuson J.K."/>
            <person name="Kuees U."/>
            <person name="Hori C."/>
            <person name="Igarashi K."/>
            <person name="Samejima M."/>
            <person name="Held B.W."/>
            <person name="Barry K.W."/>
            <person name="LaButti K.M."/>
            <person name="Lapidus A."/>
            <person name="Lindquist E.A."/>
            <person name="Lucas S.M."/>
            <person name="Riley R."/>
            <person name="Salamov A.A."/>
            <person name="Hoffmeister D."/>
            <person name="Schwenk D."/>
            <person name="Hadar Y."/>
            <person name="Yarden O."/>
            <person name="de Vries R.P."/>
            <person name="Wiebenga A."/>
            <person name="Stenlid J."/>
            <person name="Eastwood D."/>
            <person name="Grigoriev I.V."/>
            <person name="Berka R.M."/>
            <person name="Blanchette R.A."/>
            <person name="Kersten P."/>
            <person name="Martinez A.T."/>
            <person name="Vicuna R."/>
            <person name="Cullen D."/>
        </authorList>
    </citation>
    <scope>NUCLEOTIDE SEQUENCE [LARGE SCALE GENOMIC DNA]</scope>
    <source>
        <strain evidence="3 4">B</strain>
    </source>
</reference>
<feature type="region of interest" description="Disordered" evidence="2">
    <location>
        <begin position="346"/>
        <end position="370"/>
    </location>
</feature>
<keyword evidence="4" id="KW-1185">Reference proteome</keyword>
<feature type="compositionally biased region" description="Low complexity" evidence="2">
    <location>
        <begin position="726"/>
        <end position="739"/>
    </location>
</feature>
<keyword evidence="1" id="KW-0175">Coiled coil</keyword>
<protein>
    <submittedName>
        <fullName evidence="3">Uncharacterized protein</fullName>
    </submittedName>
</protein>
<organism evidence="3 4">
    <name type="scientific">Ceriporiopsis subvermispora (strain B)</name>
    <name type="common">White-rot fungus</name>
    <name type="synonym">Gelatoporia subvermispora</name>
    <dbReference type="NCBI Taxonomy" id="914234"/>
    <lineage>
        <taxon>Eukaryota</taxon>
        <taxon>Fungi</taxon>
        <taxon>Dikarya</taxon>
        <taxon>Basidiomycota</taxon>
        <taxon>Agaricomycotina</taxon>
        <taxon>Agaricomycetes</taxon>
        <taxon>Polyporales</taxon>
        <taxon>Gelatoporiaceae</taxon>
        <taxon>Gelatoporia</taxon>
    </lineage>
</organism>
<feature type="region of interest" description="Disordered" evidence="2">
    <location>
        <begin position="1"/>
        <end position="78"/>
    </location>
</feature>
<proteinExistence type="predicted"/>
<feature type="coiled-coil region" evidence="1">
    <location>
        <begin position="414"/>
        <end position="441"/>
    </location>
</feature>